<sequence>MSNMEKNTIVERIQKKINSTQLRPEEIQAIDKARSQVYNQTTVGGFVGAVGTFLIGRKRKISPFLMLPFVGGGFLIGSQVGMVSGIMSGIRTIKRLPDQARLVNLVKDIQSEVMHSSGYTQDSPTSKPRPMTPQEKAQYQQTLLNDETMVENDPISQKQEDKQDMATEDVWWKDNTETTNDTWTDDGDKYMQSTTKSDSAWDRIRQENNK</sequence>
<organism evidence="3 4">
    <name type="scientific">Mucor saturninus</name>
    <dbReference type="NCBI Taxonomy" id="64648"/>
    <lineage>
        <taxon>Eukaryota</taxon>
        <taxon>Fungi</taxon>
        <taxon>Fungi incertae sedis</taxon>
        <taxon>Mucoromycota</taxon>
        <taxon>Mucoromycotina</taxon>
        <taxon>Mucoromycetes</taxon>
        <taxon>Mucorales</taxon>
        <taxon>Mucorineae</taxon>
        <taxon>Mucoraceae</taxon>
        <taxon>Mucor</taxon>
    </lineage>
</organism>
<evidence type="ECO:0000256" key="2">
    <source>
        <dbReference type="SAM" id="Phobius"/>
    </source>
</evidence>
<feature type="region of interest" description="Disordered" evidence="1">
    <location>
        <begin position="152"/>
        <end position="210"/>
    </location>
</feature>
<evidence type="ECO:0000313" key="3">
    <source>
        <dbReference type="EMBL" id="KAG2208874.1"/>
    </source>
</evidence>
<dbReference type="OrthoDB" id="2438256at2759"/>
<keyword evidence="4" id="KW-1185">Reference proteome</keyword>
<feature type="compositionally biased region" description="Basic and acidic residues" evidence="1">
    <location>
        <begin position="158"/>
        <end position="176"/>
    </location>
</feature>
<keyword evidence="2" id="KW-1133">Transmembrane helix</keyword>
<dbReference type="EMBL" id="JAEPRD010000017">
    <property type="protein sequence ID" value="KAG2208874.1"/>
    <property type="molecule type" value="Genomic_DNA"/>
</dbReference>
<accession>A0A8H7RCJ3</accession>
<proteinExistence type="predicted"/>
<protein>
    <submittedName>
        <fullName evidence="3">Uncharacterized protein</fullName>
    </submittedName>
</protein>
<reference evidence="3" key="1">
    <citation type="submission" date="2020-12" db="EMBL/GenBank/DDBJ databases">
        <title>Metabolic potential, ecology and presence of endohyphal bacteria is reflected in genomic diversity of Mucoromycotina.</title>
        <authorList>
            <person name="Muszewska A."/>
            <person name="Okrasinska A."/>
            <person name="Steczkiewicz K."/>
            <person name="Drgas O."/>
            <person name="Orlowska M."/>
            <person name="Perlinska-Lenart U."/>
            <person name="Aleksandrzak-Piekarczyk T."/>
            <person name="Szatraj K."/>
            <person name="Zielenkiewicz U."/>
            <person name="Pilsyk S."/>
            <person name="Malc E."/>
            <person name="Mieczkowski P."/>
            <person name="Kruszewska J.S."/>
            <person name="Biernat P."/>
            <person name="Pawlowska J."/>
        </authorList>
    </citation>
    <scope>NUCLEOTIDE SEQUENCE</scope>
    <source>
        <strain evidence="3">WA0000017839</strain>
    </source>
</reference>
<dbReference type="AlphaFoldDB" id="A0A8H7RCJ3"/>
<gene>
    <name evidence="3" type="ORF">INT47_011014</name>
</gene>
<feature type="compositionally biased region" description="Basic and acidic residues" evidence="1">
    <location>
        <begin position="199"/>
        <end position="210"/>
    </location>
</feature>
<evidence type="ECO:0000313" key="4">
    <source>
        <dbReference type="Proteomes" id="UP000603453"/>
    </source>
</evidence>
<feature type="compositionally biased region" description="Polar residues" evidence="1">
    <location>
        <begin position="114"/>
        <end position="126"/>
    </location>
</feature>
<feature type="region of interest" description="Disordered" evidence="1">
    <location>
        <begin position="114"/>
        <end position="138"/>
    </location>
</feature>
<comment type="caution">
    <text evidence="3">The sequence shown here is derived from an EMBL/GenBank/DDBJ whole genome shotgun (WGS) entry which is preliminary data.</text>
</comment>
<name>A0A8H7RCJ3_9FUNG</name>
<evidence type="ECO:0000256" key="1">
    <source>
        <dbReference type="SAM" id="MobiDB-lite"/>
    </source>
</evidence>
<keyword evidence="2" id="KW-0472">Membrane</keyword>
<feature type="transmembrane region" description="Helical" evidence="2">
    <location>
        <begin position="64"/>
        <end position="87"/>
    </location>
</feature>
<keyword evidence="2" id="KW-0812">Transmembrane</keyword>
<dbReference type="Proteomes" id="UP000603453">
    <property type="component" value="Unassembled WGS sequence"/>
</dbReference>